<proteinExistence type="predicted"/>
<sequence length="66" mass="7731">MKEVPDEELAKQFHILESKIDAVLELIAGFKKRNEEMVRKLAESKRLQQQAVRRIDVLLDKIDTLI</sequence>
<evidence type="ECO:0008006" key="3">
    <source>
        <dbReference type="Google" id="ProtNLM"/>
    </source>
</evidence>
<organism evidence="1 2">
    <name type="scientific">candidate division WOR-3 bacterium JGI_Cruoil_03_51_56</name>
    <dbReference type="NCBI Taxonomy" id="1973747"/>
    <lineage>
        <taxon>Bacteria</taxon>
        <taxon>Bacteria division WOR-3</taxon>
    </lineage>
</organism>
<protein>
    <recommendedName>
        <fullName evidence="3">Cell division protein ZapB</fullName>
    </recommendedName>
</protein>
<evidence type="ECO:0000313" key="2">
    <source>
        <dbReference type="Proteomes" id="UP000215559"/>
    </source>
</evidence>
<name>A0A235BYJ3_UNCW3</name>
<dbReference type="AlphaFoldDB" id="A0A235BYJ3"/>
<dbReference type="EMBL" id="NOZP01000004">
    <property type="protein sequence ID" value="OYD17423.1"/>
    <property type="molecule type" value="Genomic_DNA"/>
</dbReference>
<dbReference type="Proteomes" id="UP000215559">
    <property type="component" value="Unassembled WGS sequence"/>
</dbReference>
<comment type="caution">
    <text evidence="1">The sequence shown here is derived from an EMBL/GenBank/DDBJ whole genome shotgun (WGS) entry which is preliminary data.</text>
</comment>
<gene>
    <name evidence="1" type="ORF">CH330_00190</name>
</gene>
<accession>A0A235BYJ3</accession>
<evidence type="ECO:0000313" key="1">
    <source>
        <dbReference type="EMBL" id="OYD17423.1"/>
    </source>
</evidence>
<reference evidence="1 2" key="1">
    <citation type="submission" date="2017-07" db="EMBL/GenBank/DDBJ databases">
        <title>Recovery of genomes from metagenomes via a dereplication, aggregation, and scoring strategy.</title>
        <authorList>
            <person name="Sieber C.M."/>
            <person name="Probst A.J."/>
            <person name="Sharrar A."/>
            <person name="Thomas B.C."/>
            <person name="Hess M."/>
            <person name="Tringe S.G."/>
            <person name="Banfield J.F."/>
        </authorList>
    </citation>
    <scope>NUCLEOTIDE SEQUENCE [LARGE SCALE GENOMIC DNA]</scope>
    <source>
        <strain evidence="1">JGI_Cruoil_03_51_56</strain>
    </source>
</reference>